<dbReference type="SFLD" id="SFLDF00385">
    <property type="entry name" value="7_8-dihydro-6-hydroxymethylpte"/>
    <property type="match status" value="1"/>
</dbReference>
<dbReference type="InterPro" id="IPR058240">
    <property type="entry name" value="rSAM_sf"/>
</dbReference>
<dbReference type="CDD" id="cd01335">
    <property type="entry name" value="Radical_SAM"/>
    <property type="match status" value="1"/>
</dbReference>
<dbReference type="GO" id="GO:0046872">
    <property type="term" value="F:metal ion binding"/>
    <property type="evidence" value="ECO:0007669"/>
    <property type="project" value="UniProtKB-KW"/>
</dbReference>
<dbReference type="InterPro" id="IPR034471">
    <property type="entry name" value="GDGT/MA_synthase"/>
</dbReference>
<name>A0A117MCS7_9EURY</name>
<sequence length="485" mass="54636">MRDAITPIIDERTVSSLCPICLKVIAARVFQEGEMIMIKKRCEEHGDFKDVYWSDAALYRRFMRYWFDGSGIEGSSQTRQGCPFDCGICENHRTTTLLANIDITNRCNLSCPVCFADAGDGASEPTMSQIRAMMQILRNQRPVPCHAIQFSGGEPTMRADLPEILKLAREMGFAQIQLATNGLKFAASLDLCRYLVRSGLTTVYLQFDGVTPKVYKEMRGKNLLPIKRQAIENLRAAGQMSTVLVPTLVKGVNDHQVGDIIRFASQNLDVVKGVNFQPVSFTGRIDQEERGEKRITIPDVVALLEDQTGNQITREDFYPIPFVAPISSLIAAVTGSPQSTFTVHPCCGAATYVYFFDRRMIPITRFLDVEGLLEKVKEEIIDFDGSKVSKLRMNGKILKELPKFMDDSRAPGDLNITRLLLNVLRSGTWDSLAKFHVKTLFLGMMHFQDLYNMDLERVQRCGIHYALPDGKIVPFCSYNNVQRSR</sequence>
<evidence type="ECO:0000259" key="5">
    <source>
        <dbReference type="PROSITE" id="PS51918"/>
    </source>
</evidence>
<evidence type="ECO:0000256" key="2">
    <source>
        <dbReference type="ARBA" id="ARBA00022723"/>
    </source>
</evidence>
<keyword evidence="2" id="KW-0479">Metal-binding</keyword>
<reference evidence="8 9" key="2">
    <citation type="journal article" date="2015" name="MBio">
        <title>Genome-Resolved Metagenomic Analysis Reveals Roles for Candidate Phyla and Other Microbial Community Members in Biogeochemical Transformations in Oil Reservoirs.</title>
        <authorList>
            <person name="Hu P."/>
            <person name="Tom L."/>
            <person name="Singh A."/>
            <person name="Thomas B.C."/>
            <person name="Baker B.J."/>
            <person name="Piceno Y.M."/>
            <person name="Andersen G.L."/>
            <person name="Banfield J.F."/>
        </authorList>
    </citation>
    <scope>NUCLEOTIDE SEQUENCE [LARGE SCALE GENOMIC DNA]</scope>
    <source>
        <strain evidence="6">57_489</strain>
    </source>
</reference>
<dbReference type="PANTHER" id="PTHR43306:SF1">
    <property type="entry name" value="7,8-DIHYDRO-6-HYDROXYMETHYLPTERIN DIMETHYLTRANSFERASE"/>
    <property type="match status" value="1"/>
</dbReference>
<dbReference type="GO" id="GO:0051539">
    <property type="term" value="F:4 iron, 4 sulfur cluster binding"/>
    <property type="evidence" value="ECO:0007669"/>
    <property type="project" value="InterPro"/>
</dbReference>
<dbReference type="GO" id="GO:0008168">
    <property type="term" value="F:methyltransferase activity"/>
    <property type="evidence" value="ECO:0007669"/>
    <property type="project" value="InterPro"/>
</dbReference>
<dbReference type="AlphaFoldDB" id="A0A117MCS7"/>
<dbReference type="SFLD" id="SFLDG01100">
    <property type="entry name" value="methyltransferase_(Class_D)"/>
    <property type="match status" value="1"/>
</dbReference>
<keyword evidence="1" id="KW-0949">S-adenosyl-L-methionine</keyword>
<dbReference type="Gene3D" id="3.20.20.70">
    <property type="entry name" value="Aldolase class I"/>
    <property type="match status" value="1"/>
</dbReference>
<reference evidence="7" key="1">
    <citation type="journal article" date="2015" name="MBio">
        <title>Genome-resolved metagenomic analysis reveals roles for candidate phyla and other microbial community members in biogeochemical transformations in oil reservoirs.</title>
        <authorList>
            <person name="Hu P."/>
            <person name="Tom L."/>
            <person name="Singh A."/>
            <person name="Thomas B.C."/>
            <person name="Baker B.J."/>
            <person name="Piceno Y.M."/>
            <person name="Andersen G.L."/>
            <person name="Banfield J.F."/>
        </authorList>
    </citation>
    <scope>NUCLEOTIDE SEQUENCE [LARGE SCALE GENOMIC DNA]</scope>
    <source>
        <strain evidence="7">56_747</strain>
    </source>
</reference>
<dbReference type="SFLD" id="SFLDG01067">
    <property type="entry name" value="SPASM/twitch_domain_containing"/>
    <property type="match status" value="1"/>
</dbReference>
<dbReference type="Proteomes" id="UP000057043">
    <property type="component" value="Unassembled WGS sequence"/>
</dbReference>
<protein>
    <submittedName>
        <fullName evidence="7">Radical SAM domain protein</fullName>
    </submittedName>
</protein>
<dbReference type="EMBL" id="LGFT01000032">
    <property type="protein sequence ID" value="KUK44181.1"/>
    <property type="molecule type" value="Genomic_DNA"/>
</dbReference>
<dbReference type="SUPFAM" id="SSF102114">
    <property type="entry name" value="Radical SAM enzymes"/>
    <property type="match status" value="1"/>
</dbReference>
<evidence type="ECO:0000256" key="3">
    <source>
        <dbReference type="ARBA" id="ARBA00023004"/>
    </source>
</evidence>
<dbReference type="SFLD" id="SFLDS00029">
    <property type="entry name" value="Radical_SAM"/>
    <property type="match status" value="1"/>
</dbReference>
<evidence type="ECO:0000313" key="7">
    <source>
        <dbReference type="EMBL" id="KUK96969.1"/>
    </source>
</evidence>
<evidence type="ECO:0000313" key="9">
    <source>
        <dbReference type="Proteomes" id="UP000057043"/>
    </source>
</evidence>
<evidence type="ECO:0000313" key="6">
    <source>
        <dbReference type="EMBL" id="KUK44181.1"/>
    </source>
</evidence>
<dbReference type="PATRIC" id="fig|301375.6.peg.1657"/>
<dbReference type="PROSITE" id="PS51918">
    <property type="entry name" value="RADICAL_SAM"/>
    <property type="match status" value="1"/>
</dbReference>
<keyword evidence="3" id="KW-0408">Iron</keyword>
<dbReference type="Pfam" id="PF04055">
    <property type="entry name" value="Radical_SAM"/>
    <property type="match status" value="1"/>
</dbReference>
<organism evidence="7 8">
    <name type="scientific">Methanothrix harundinacea</name>
    <dbReference type="NCBI Taxonomy" id="301375"/>
    <lineage>
        <taxon>Archaea</taxon>
        <taxon>Methanobacteriati</taxon>
        <taxon>Methanobacteriota</taxon>
        <taxon>Stenosarchaea group</taxon>
        <taxon>Methanomicrobia</taxon>
        <taxon>Methanotrichales</taxon>
        <taxon>Methanotrichaceae</taxon>
        <taxon>Methanothrix</taxon>
    </lineage>
</organism>
<dbReference type="InterPro" id="IPR056488">
    <property type="entry name" value="Zn_ribbon_HMPTM"/>
</dbReference>
<dbReference type="InterPro" id="IPR007197">
    <property type="entry name" value="rSAM"/>
</dbReference>
<dbReference type="InterPro" id="IPR034474">
    <property type="entry name" value="Methyltransferase_Class_D"/>
</dbReference>
<dbReference type="NCBIfam" id="NF045702">
    <property type="entry name" value="rSAM_GDGT_ether"/>
    <property type="match status" value="1"/>
</dbReference>
<evidence type="ECO:0000256" key="1">
    <source>
        <dbReference type="ARBA" id="ARBA00022691"/>
    </source>
</evidence>
<dbReference type="Pfam" id="PF23545">
    <property type="entry name" value="Zn_ribbon_HMPTM"/>
    <property type="match status" value="1"/>
</dbReference>
<dbReference type="InterPro" id="IPR013785">
    <property type="entry name" value="Aldolase_TIM"/>
</dbReference>
<keyword evidence="4" id="KW-0411">Iron-sulfur</keyword>
<feature type="domain" description="Radical SAM core" evidence="5">
    <location>
        <begin position="93"/>
        <end position="310"/>
    </location>
</feature>
<dbReference type="EMBL" id="LGHB01000006">
    <property type="protein sequence ID" value="KUK96969.1"/>
    <property type="molecule type" value="Genomic_DNA"/>
</dbReference>
<evidence type="ECO:0000313" key="8">
    <source>
        <dbReference type="Proteomes" id="UP000053961"/>
    </source>
</evidence>
<comment type="caution">
    <text evidence="7">The sequence shown here is derived from an EMBL/GenBank/DDBJ whole genome shotgun (WGS) entry which is preliminary data.</text>
</comment>
<accession>A0A117MCS7</accession>
<dbReference type="PANTHER" id="PTHR43306">
    <property type="entry name" value="7,8-DIHYDRO-6-HYDROXYMETHYLPTERIN DIMETHYLTRANSFERASE"/>
    <property type="match status" value="1"/>
</dbReference>
<evidence type="ECO:0000256" key="4">
    <source>
        <dbReference type="ARBA" id="ARBA00023014"/>
    </source>
</evidence>
<dbReference type="Proteomes" id="UP000053961">
    <property type="component" value="Unassembled WGS sequence"/>
</dbReference>
<proteinExistence type="predicted"/>
<gene>
    <name evidence="6" type="ORF">XD72_1437</name>
    <name evidence="7" type="ORF">XE07_0741</name>
</gene>